<dbReference type="InterPro" id="IPR050800">
    <property type="entry name" value="ARTD/PARP"/>
</dbReference>
<comment type="caution">
    <text evidence="6">The sequence shown here is derived from an EMBL/GenBank/DDBJ whole genome shotgun (WGS) entry which is preliminary data.</text>
</comment>
<accession>A0A9P6FBZ1</accession>
<gene>
    <name evidence="6" type="ORF">EC957_007786</name>
</gene>
<dbReference type="AlphaFoldDB" id="A0A9P6FBZ1"/>
<evidence type="ECO:0000313" key="7">
    <source>
        <dbReference type="Proteomes" id="UP000723463"/>
    </source>
</evidence>
<reference evidence="6" key="1">
    <citation type="journal article" date="2020" name="Fungal Divers.">
        <title>Resolving the Mortierellaceae phylogeny through synthesis of multi-gene phylogenetics and phylogenomics.</title>
        <authorList>
            <person name="Vandepol N."/>
            <person name="Liber J."/>
            <person name="Desiro A."/>
            <person name="Na H."/>
            <person name="Kennedy M."/>
            <person name="Barry K."/>
            <person name="Grigoriev I.V."/>
            <person name="Miller A.N."/>
            <person name="O'Donnell K."/>
            <person name="Stajich J.E."/>
            <person name="Bonito G."/>
        </authorList>
    </citation>
    <scope>NUCLEOTIDE SEQUENCE</scope>
    <source>
        <strain evidence="6">NRRL 2591</strain>
    </source>
</reference>
<evidence type="ECO:0000313" key="6">
    <source>
        <dbReference type="EMBL" id="KAF9547839.1"/>
    </source>
</evidence>
<keyword evidence="3" id="KW-0808">Transferase</keyword>
<dbReference type="Proteomes" id="UP000723463">
    <property type="component" value="Unassembled WGS sequence"/>
</dbReference>
<dbReference type="SUPFAM" id="SSF142921">
    <property type="entry name" value="WGR domain-like"/>
    <property type="match status" value="2"/>
</dbReference>
<feature type="non-terminal residue" evidence="6">
    <location>
        <position position="616"/>
    </location>
</feature>
<evidence type="ECO:0000256" key="2">
    <source>
        <dbReference type="ARBA" id="ARBA00022676"/>
    </source>
</evidence>
<dbReference type="GO" id="GO:0006302">
    <property type="term" value="P:double-strand break repair"/>
    <property type="evidence" value="ECO:0007669"/>
    <property type="project" value="TreeGrafter"/>
</dbReference>
<sequence>KVDGVWKRTVQVLTTRKAHVDAVAPIAKTSYVYYDDEVYDAVLVEKSTGVTYVTQLLFDSATSKYYVYVRWGETDYKLDGPHETVESAKAAFQVTYHDQFGVKWQERETTVSERFTYEVKTYETFETVEVVEEVVDEKVAEVILKREQEVIVDEETVQTETTTSTTTTRTEESVSEVAYEVEVVDGEEITKVITTTKETGVVAQPVVSKGTSWFRRLASGAGLAAAGALTQVDGVWKRTVQVLTTRKAHVDAVAPIAKTSYVYYDDEVYDAVLVEKSTGVTYVTQLLYDTTTTKYYVYVRWGETDYKLDGPHDTVESAKAAFQISYREQFGVQWEHRETTVSERFTYEVKTYETFETTEEIEEIVEDYEVSEVIAQEKVLIEGERVVSTHQSIESSHDDTVVRNVSEQVLIKKGAEVDAAELSRTQYETLTRVDSTTSAAAGSGDLFGGAAAALGGAAAVGAIHHGGASSTTVVEETKKAVFDLSSLPLLPDQGIDVETGAPVGVIDLTSGTAEAYRELPRHLRPRAWVSLHVGGWQDAPHELEGFMRLDDQSGQRLMESARDAAQGKAQEATPIDNLRLPEIVALFAKKLYGHFDEELPAELTLDRLRQLGPHRP</sequence>
<dbReference type="PANTHER" id="PTHR10459">
    <property type="entry name" value="DNA LIGASE"/>
    <property type="match status" value="1"/>
</dbReference>
<name>A0A9P6FBZ1_9FUNG</name>
<dbReference type="GO" id="GO:0003950">
    <property type="term" value="F:NAD+ poly-ADP-ribosyltransferase activity"/>
    <property type="evidence" value="ECO:0007669"/>
    <property type="project" value="UniProtKB-EC"/>
</dbReference>
<comment type="catalytic activity">
    <reaction evidence="5">
        <text>NAD(+) + (ADP-D-ribosyl)n-acceptor = nicotinamide + (ADP-D-ribosyl)n+1-acceptor + H(+).</text>
        <dbReference type="EC" id="2.4.2.30"/>
    </reaction>
</comment>
<protein>
    <recommendedName>
        <fullName evidence="1">NAD(+) ADP-ribosyltransferase</fullName>
        <ecNumber evidence="1">2.4.2.30</ecNumber>
    </recommendedName>
</protein>
<dbReference type="GO" id="GO:0070212">
    <property type="term" value="P:protein poly-ADP-ribosylation"/>
    <property type="evidence" value="ECO:0007669"/>
    <property type="project" value="TreeGrafter"/>
</dbReference>
<organism evidence="6 7">
    <name type="scientific">Mortierella hygrophila</name>
    <dbReference type="NCBI Taxonomy" id="979708"/>
    <lineage>
        <taxon>Eukaryota</taxon>
        <taxon>Fungi</taxon>
        <taxon>Fungi incertae sedis</taxon>
        <taxon>Mucoromycota</taxon>
        <taxon>Mortierellomycotina</taxon>
        <taxon>Mortierellomycetes</taxon>
        <taxon>Mortierellales</taxon>
        <taxon>Mortierellaceae</taxon>
        <taxon>Mortierella</taxon>
    </lineage>
</organism>
<dbReference type="PANTHER" id="PTHR10459:SF60">
    <property type="entry name" value="POLY [ADP-RIBOSE] POLYMERASE 2"/>
    <property type="match status" value="1"/>
</dbReference>
<dbReference type="InterPro" id="IPR036930">
    <property type="entry name" value="WGR_dom_sf"/>
</dbReference>
<evidence type="ECO:0000256" key="4">
    <source>
        <dbReference type="ARBA" id="ARBA00023027"/>
    </source>
</evidence>
<keyword evidence="2" id="KW-0328">Glycosyltransferase</keyword>
<keyword evidence="7" id="KW-1185">Reference proteome</keyword>
<evidence type="ECO:0000256" key="1">
    <source>
        <dbReference type="ARBA" id="ARBA00012020"/>
    </source>
</evidence>
<keyword evidence="4" id="KW-0520">NAD</keyword>
<dbReference type="EC" id="2.4.2.30" evidence="1"/>
<evidence type="ECO:0000256" key="5">
    <source>
        <dbReference type="ARBA" id="ARBA00033987"/>
    </source>
</evidence>
<dbReference type="EMBL" id="JAAAXW010000037">
    <property type="protein sequence ID" value="KAF9547839.1"/>
    <property type="molecule type" value="Genomic_DNA"/>
</dbReference>
<dbReference type="GO" id="GO:0005730">
    <property type="term" value="C:nucleolus"/>
    <property type="evidence" value="ECO:0007669"/>
    <property type="project" value="TreeGrafter"/>
</dbReference>
<dbReference type="GO" id="GO:1990404">
    <property type="term" value="F:NAD+-protein mono-ADP-ribosyltransferase activity"/>
    <property type="evidence" value="ECO:0007669"/>
    <property type="project" value="TreeGrafter"/>
</dbReference>
<evidence type="ECO:0000256" key="3">
    <source>
        <dbReference type="ARBA" id="ARBA00022679"/>
    </source>
</evidence>
<proteinExistence type="predicted"/>